<dbReference type="EMBL" id="LN718965">
    <property type="protein sequence ID" value="CEP07056.1"/>
    <property type="molecule type" value="Genomic_DNA"/>
</dbReference>
<feature type="transmembrane region" description="Helical" evidence="9">
    <location>
        <begin position="1164"/>
        <end position="1183"/>
    </location>
</feature>
<evidence type="ECO:0000256" key="8">
    <source>
        <dbReference type="SAM" id="MobiDB-lite"/>
    </source>
</evidence>
<comment type="similarity">
    <text evidence="3">Belongs to the CTL (choline transporter-like) family.</text>
</comment>
<evidence type="ECO:0000256" key="7">
    <source>
        <dbReference type="ARBA" id="ARBA00023136"/>
    </source>
</evidence>
<dbReference type="PANTHER" id="PTHR12385">
    <property type="entry name" value="CHOLINE TRANSPORTER-LIKE (SLC FAMILY 44)"/>
    <property type="match status" value="1"/>
</dbReference>
<sequence>MTDLKKKPRKISCLPCRTKKAKCDGQKPHCSRCIRNSREHLCIYPKPRTYGRPPKNALFQKNRDLVVSSTAKKVTPMQIEEPDAIQCREFIFENQPASYIVSTSSERNETPQQVLIREKMQVPQHFIKYYNQILDIERIYSLYITRGYHLRESLKGFQLLPHFKLSSLQQHFTWLTSSLVNLTIKRTCQLFNIDSFFDPELTITAFMRQEQVNVFFFNTNSQYTAHSPLNSIPTEQAIQLINNFFELHPYHILLNKTKLLQDYWNDSVEPLLLCTIYGISIYTCQQTVRGGAYRLWDMQRNPFLNYAYVLMEKFFKQRDVRGAKSPSSLGNYQAAVILGIFETLFGLPKHGMTIISLSYMMAADLGIFSNNLKITDGVIDRDHVSHESGHRNIEDYDPVDKEQLITTYWAALRSTAYGCIELGLYLRDSLLYHGQPFPPANKETSASYQYNLAHNNQSSSSAYLIESFHTEMVITYFSSKLFACLPKSEYNVFGCKTNPGLPPTTVEKQHIHDHQMLLQILGTAAASATWFNSETDCKIQLVLNDFSDFIAQENYQWSSQQRYTIETTYYLYCIHFSFVKASNNVAPMRYQSIVSPLIFKDTKIAARITNLMPTTVTLLTLLQTFLAEIDKNKLYTEADCQVGNENDALLPFGIMTLALETLVDMTIVQYQLEINPQKIYDQIRAVYAISKHALFWLPQQQSSTKKIYKKLKDFLRLNQIPVAKNTHHNDGMINSSIPVTQAAPPSSSLSSFSYTHAPSSGYNSLLFLDENQLFGASEDGSDGSLATTSGNPPFFQNFDSLFQIPFSSSFTILTHNMDSNNPYAQQPPMQQQYPPPPQQYASPPQSYPQPPQYYPPPAQQQQYNQNAGYAELGEQPLNANDKIRPSSGFKDVWATILWLCNMAAFIALSVIGLRSYSQNKGSYGGTAPQTGGGITFDTDTVKVFGFSVIVGFGLSFIYLLVANIFPGPLIVITFISSILVYFGVTIYYFYMHYYSAAIIFLIFTLLYALCFWLWRDRIPFATVMLKSITAITRKYWSTMVWGIGSLVIQTIFSVWFLMTVVGVYQVYYSDTGSNSKLNAAMVFLVFSFYWTTQVIAYVTHVTLAGVFATVYFLNNQIAHPIWGSAKRALTTSFGSICFGGLLIAIINTIRYFIQVARSGSDSELLGFVLCILDCIIGCIQGLFEWFNQYAFSGVAIYGQGFVPTAKRTWSMIQDRGVEALINDNLIGNVLFMGTLLVGVLSSLLGYLYLLVAKPAYNATGNMTPIVMLVCFIIGMSMFSAISTVISSGVITTFVCLAEDPEALRRVNPELFEAIRQTWPQVVQGI</sequence>
<keyword evidence="12" id="KW-1185">Reference proteome</keyword>
<dbReference type="GO" id="GO:0022857">
    <property type="term" value="F:transmembrane transporter activity"/>
    <property type="evidence" value="ECO:0007669"/>
    <property type="project" value="InterPro"/>
</dbReference>
<dbReference type="GO" id="GO:0000981">
    <property type="term" value="F:DNA-binding transcription factor activity, RNA polymerase II-specific"/>
    <property type="evidence" value="ECO:0007669"/>
    <property type="project" value="InterPro"/>
</dbReference>
<keyword evidence="6 9" id="KW-1133">Transmembrane helix</keyword>
<dbReference type="GO" id="GO:0008270">
    <property type="term" value="F:zinc ion binding"/>
    <property type="evidence" value="ECO:0007669"/>
    <property type="project" value="InterPro"/>
</dbReference>
<dbReference type="PANTHER" id="PTHR12385:SF4">
    <property type="entry name" value="PROTEIN PNS1"/>
    <property type="match status" value="1"/>
</dbReference>
<feature type="transmembrane region" description="Helical" evidence="9">
    <location>
        <begin position="943"/>
        <end position="962"/>
    </location>
</feature>
<feature type="transmembrane region" description="Helical" evidence="9">
    <location>
        <begin position="996"/>
        <end position="1014"/>
    </location>
</feature>
<dbReference type="InterPro" id="IPR001138">
    <property type="entry name" value="Zn2Cys6_DnaBD"/>
</dbReference>
<keyword evidence="5 9" id="KW-0812">Transmembrane</keyword>
<evidence type="ECO:0000256" key="3">
    <source>
        <dbReference type="ARBA" id="ARBA00007168"/>
    </source>
</evidence>
<feature type="domain" description="Zn(2)-C6 fungal-type" evidence="10">
    <location>
        <begin position="12"/>
        <end position="44"/>
    </location>
</feature>
<comment type="function">
    <text evidence="1">Probably involved in transport through the plasma membrane.</text>
</comment>
<dbReference type="GO" id="GO:0005886">
    <property type="term" value="C:plasma membrane"/>
    <property type="evidence" value="ECO:0007669"/>
    <property type="project" value="TreeGrafter"/>
</dbReference>
<dbReference type="InterPro" id="IPR036864">
    <property type="entry name" value="Zn2-C6_fun-type_DNA-bd_sf"/>
</dbReference>
<dbReference type="InterPro" id="IPR007603">
    <property type="entry name" value="Choline_transptr-like"/>
</dbReference>
<reference evidence="11 12" key="1">
    <citation type="submission" date="2014-09" db="EMBL/GenBank/DDBJ databases">
        <authorList>
            <person name="Ellenberger Sabrina"/>
        </authorList>
    </citation>
    <scope>NUCLEOTIDE SEQUENCE [LARGE SCALE GENOMIC DNA]</scope>
    <source>
        <strain evidence="11 12">CBS 412.66</strain>
    </source>
</reference>
<gene>
    <name evidence="11" type="primary">PARPA_00325.1 scaffold 624</name>
</gene>
<dbReference type="OrthoDB" id="39175at2759"/>
<dbReference type="SUPFAM" id="SSF57701">
    <property type="entry name" value="Zn2/Cys6 DNA-binding domain"/>
    <property type="match status" value="1"/>
</dbReference>
<feature type="transmembrane region" description="Helical" evidence="9">
    <location>
        <begin position="1263"/>
        <end position="1296"/>
    </location>
</feature>
<dbReference type="CDD" id="cd12148">
    <property type="entry name" value="fungal_TF_MHR"/>
    <property type="match status" value="1"/>
</dbReference>
<dbReference type="PROSITE" id="PS00463">
    <property type="entry name" value="ZN2_CY6_FUNGAL_1"/>
    <property type="match status" value="1"/>
</dbReference>
<feature type="compositionally biased region" description="Pro residues" evidence="8">
    <location>
        <begin position="845"/>
        <end position="858"/>
    </location>
</feature>
<feature type="transmembrane region" description="Helical" evidence="9">
    <location>
        <begin position="969"/>
        <end position="990"/>
    </location>
</feature>
<dbReference type="Gene3D" id="4.10.240.10">
    <property type="entry name" value="Zn(2)-C6 fungal-type DNA-binding domain"/>
    <property type="match status" value="1"/>
</dbReference>
<feature type="transmembrane region" description="Helical" evidence="9">
    <location>
        <begin position="1035"/>
        <end position="1067"/>
    </location>
</feature>
<evidence type="ECO:0000259" key="10">
    <source>
        <dbReference type="PROSITE" id="PS50048"/>
    </source>
</evidence>
<dbReference type="Pfam" id="PF04515">
    <property type="entry name" value="Choline_transpo"/>
    <property type="match status" value="1"/>
</dbReference>
<feature type="transmembrane region" description="Helical" evidence="9">
    <location>
        <begin position="892"/>
        <end position="913"/>
    </location>
</feature>
<evidence type="ECO:0000256" key="4">
    <source>
        <dbReference type="ARBA" id="ARBA00015388"/>
    </source>
</evidence>
<evidence type="ECO:0000313" key="12">
    <source>
        <dbReference type="Proteomes" id="UP000054107"/>
    </source>
</evidence>
<evidence type="ECO:0000256" key="1">
    <source>
        <dbReference type="ARBA" id="ARBA00002957"/>
    </source>
</evidence>
<dbReference type="Proteomes" id="UP000054107">
    <property type="component" value="Unassembled WGS sequence"/>
</dbReference>
<comment type="subcellular location">
    <subcellularLocation>
        <location evidence="2">Membrane</location>
        <topology evidence="2">Multi-pass membrane protein</topology>
    </subcellularLocation>
</comment>
<evidence type="ECO:0000256" key="5">
    <source>
        <dbReference type="ARBA" id="ARBA00022692"/>
    </source>
</evidence>
<evidence type="ECO:0000256" key="9">
    <source>
        <dbReference type="SAM" id="Phobius"/>
    </source>
</evidence>
<dbReference type="Pfam" id="PF00172">
    <property type="entry name" value="Zn_clus"/>
    <property type="match status" value="1"/>
</dbReference>
<feature type="transmembrane region" description="Helical" evidence="9">
    <location>
        <begin position="1225"/>
        <end position="1251"/>
    </location>
</feature>
<dbReference type="CDD" id="cd00067">
    <property type="entry name" value="GAL4"/>
    <property type="match status" value="1"/>
</dbReference>
<feature type="region of interest" description="Disordered" evidence="8">
    <location>
        <begin position="817"/>
        <end position="860"/>
    </location>
</feature>
<dbReference type="SMART" id="SM00066">
    <property type="entry name" value="GAL4"/>
    <property type="match status" value="1"/>
</dbReference>
<accession>A0A0B7MMM7</accession>
<organism evidence="11 12">
    <name type="scientific">Parasitella parasitica</name>
    <dbReference type="NCBI Taxonomy" id="35722"/>
    <lineage>
        <taxon>Eukaryota</taxon>
        <taxon>Fungi</taxon>
        <taxon>Fungi incertae sedis</taxon>
        <taxon>Mucoromycota</taxon>
        <taxon>Mucoromycotina</taxon>
        <taxon>Mucoromycetes</taxon>
        <taxon>Mucorales</taxon>
        <taxon>Mucorineae</taxon>
        <taxon>Mucoraceae</taxon>
        <taxon>Parasitella</taxon>
    </lineage>
</organism>
<dbReference type="STRING" id="35722.A0A0B7MMM7"/>
<name>A0A0B7MMM7_9FUNG</name>
<dbReference type="PROSITE" id="PS50048">
    <property type="entry name" value="ZN2_CY6_FUNGAL_2"/>
    <property type="match status" value="1"/>
</dbReference>
<evidence type="ECO:0000256" key="6">
    <source>
        <dbReference type="ARBA" id="ARBA00022989"/>
    </source>
</evidence>
<feature type="compositionally biased region" description="Low complexity" evidence="8">
    <location>
        <begin position="820"/>
        <end position="832"/>
    </location>
</feature>
<protein>
    <recommendedName>
        <fullName evidence="4">Protein PNS1</fullName>
    </recommendedName>
</protein>
<keyword evidence="7 9" id="KW-0472">Membrane</keyword>
<evidence type="ECO:0000313" key="11">
    <source>
        <dbReference type="EMBL" id="CEP07056.1"/>
    </source>
</evidence>
<proteinExistence type="inferred from homology"/>
<evidence type="ECO:0000256" key="2">
    <source>
        <dbReference type="ARBA" id="ARBA00004141"/>
    </source>
</evidence>
<feature type="transmembrane region" description="Helical" evidence="9">
    <location>
        <begin position="1133"/>
        <end position="1152"/>
    </location>
</feature>